<dbReference type="AlphaFoldDB" id="A0AAV4JXJ0"/>
<feature type="signal peptide" evidence="1">
    <location>
        <begin position="1"/>
        <end position="20"/>
    </location>
</feature>
<comment type="caution">
    <text evidence="2">The sequence shown here is derived from an EMBL/GenBank/DDBJ whole genome shotgun (WGS) entry which is preliminary data.</text>
</comment>
<dbReference type="PROSITE" id="PS51257">
    <property type="entry name" value="PROKAR_LIPOPROTEIN"/>
    <property type="match status" value="1"/>
</dbReference>
<feature type="chain" id="PRO_5043472739" description="WSC domain-containing protein" evidence="1">
    <location>
        <begin position="21"/>
        <end position="283"/>
    </location>
</feature>
<evidence type="ECO:0000313" key="2">
    <source>
        <dbReference type="EMBL" id="GFS26713.1"/>
    </source>
</evidence>
<keyword evidence="3" id="KW-1185">Reference proteome</keyword>
<keyword evidence="1" id="KW-0732">Signal</keyword>
<organism evidence="2 3">
    <name type="scientific">Elysia marginata</name>
    <dbReference type="NCBI Taxonomy" id="1093978"/>
    <lineage>
        <taxon>Eukaryota</taxon>
        <taxon>Metazoa</taxon>
        <taxon>Spiralia</taxon>
        <taxon>Lophotrochozoa</taxon>
        <taxon>Mollusca</taxon>
        <taxon>Gastropoda</taxon>
        <taxon>Heterobranchia</taxon>
        <taxon>Euthyneura</taxon>
        <taxon>Panpulmonata</taxon>
        <taxon>Sacoglossa</taxon>
        <taxon>Placobranchoidea</taxon>
        <taxon>Plakobranchidae</taxon>
        <taxon>Elysia</taxon>
    </lineage>
</organism>
<evidence type="ECO:0008006" key="4">
    <source>
        <dbReference type="Google" id="ProtNLM"/>
    </source>
</evidence>
<sequence>MHKTVFVILSILCFEVYTEGALPVTGQPAVTGCPTDFPGYHIDKDNEAQPAGCFHTGQGIQVLPLASLKDFTSTVDKKAWDKRGDAKDIIKKCGEEAVKNAAKYFGIQSFGECYFGNSPDLKQREVTPADGCDSFCKWDVGGQSAMTVYEVVPKSFKPDCQSVHTGYLVDTNHWGMFGGCYHSKGATTNTGVFPRAGFVNFKLTIDWSTYINQEHGGDIIKRCGQLAAQKGLNYFGIQYYGDCYFGNSPDLSQGLVKTDCSRKCLWDVGGIDTMVLYKIEDVV</sequence>
<reference evidence="2 3" key="1">
    <citation type="journal article" date="2021" name="Elife">
        <title>Chloroplast acquisition without the gene transfer in kleptoplastic sea slugs, Plakobranchus ocellatus.</title>
        <authorList>
            <person name="Maeda T."/>
            <person name="Takahashi S."/>
            <person name="Yoshida T."/>
            <person name="Shimamura S."/>
            <person name="Takaki Y."/>
            <person name="Nagai Y."/>
            <person name="Toyoda A."/>
            <person name="Suzuki Y."/>
            <person name="Arimoto A."/>
            <person name="Ishii H."/>
            <person name="Satoh N."/>
            <person name="Nishiyama T."/>
            <person name="Hasebe M."/>
            <person name="Maruyama T."/>
            <person name="Minagawa J."/>
            <person name="Obokata J."/>
            <person name="Shigenobu S."/>
        </authorList>
    </citation>
    <scope>NUCLEOTIDE SEQUENCE [LARGE SCALE GENOMIC DNA]</scope>
</reference>
<accession>A0AAV4JXJ0</accession>
<protein>
    <recommendedName>
        <fullName evidence="4">WSC domain-containing protein</fullName>
    </recommendedName>
</protein>
<dbReference type="Proteomes" id="UP000762676">
    <property type="component" value="Unassembled WGS sequence"/>
</dbReference>
<proteinExistence type="predicted"/>
<evidence type="ECO:0000313" key="3">
    <source>
        <dbReference type="Proteomes" id="UP000762676"/>
    </source>
</evidence>
<dbReference type="EMBL" id="BMAT01014146">
    <property type="protein sequence ID" value="GFS26713.1"/>
    <property type="molecule type" value="Genomic_DNA"/>
</dbReference>
<name>A0AAV4JXJ0_9GAST</name>
<evidence type="ECO:0000256" key="1">
    <source>
        <dbReference type="SAM" id="SignalP"/>
    </source>
</evidence>
<gene>
    <name evidence="2" type="ORF">ElyMa_007062600</name>
</gene>